<evidence type="ECO:0000313" key="2">
    <source>
        <dbReference type="Proteomes" id="UP000292554"/>
    </source>
</evidence>
<proteinExistence type="predicted"/>
<reference evidence="1 2" key="1">
    <citation type="submission" date="2019-02" db="EMBL/GenBank/DDBJ databases">
        <title>Corallincola luteus sp. nov., a marine bacterium isolated from surface sediment of Bohai Sea in China.</title>
        <authorList>
            <person name="Ren Q."/>
        </authorList>
    </citation>
    <scope>NUCLEOTIDE SEQUENCE [LARGE SCALE GENOMIC DNA]</scope>
    <source>
        <strain evidence="1 2">DASS28</strain>
    </source>
</reference>
<gene>
    <name evidence="1" type="ORF">EZV61_19170</name>
</gene>
<dbReference type="EMBL" id="SJXE01000019">
    <property type="protein sequence ID" value="TCI01131.1"/>
    <property type="molecule type" value="Genomic_DNA"/>
</dbReference>
<dbReference type="RefSeq" id="WP_131417623.1">
    <property type="nucleotide sequence ID" value="NZ_SJXE01000019.1"/>
</dbReference>
<comment type="caution">
    <text evidence="1">The sequence shown here is derived from an EMBL/GenBank/DDBJ whole genome shotgun (WGS) entry which is preliminary data.</text>
</comment>
<evidence type="ECO:0000313" key="1">
    <source>
        <dbReference type="EMBL" id="TCI01131.1"/>
    </source>
</evidence>
<name>A0ABY2AFJ6_9GAMM</name>
<keyword evidence="2" id="KW-1185">Reference proteome</keyword>
<accession>A0ABY2AFJ6</accession>
<dbReference type="Proteomes" id="UP000292554">
    <property type="component" value="Unassembled WGS sequence"/>
</dbReference>
<protein>
    <submittedName>
        <fullName evidence="1">Uncharacterized protein</fullName>
    </submittedName>
</protein>
<organism evidence="1 2">
    <name type="scientific">Corallincola luteus</name>
    <dbReference type="NCBI Taxonomy" id="1775177"/>
    <lineage>
        <taxon>Bacteria</taxon>
        <taxon>Pseudomonadati</taxon>
        <taxon>Pseudomonadota</taxon>
        <taxon>Gammaproteobacteria</taxon>
        <taxon>Alteromonadales</taxon>
        <taxon>Psychromonadaceae</taxon>
        <taxon>Corallincola</taxon>
    </lineage>
</organism>
<sequence length="381" mass="43757">MRYVLWLLLGYGVILPASADVLLYDKSPTECQGFIEGYEKDKHSFSLIPANTFIDSYFLSKSNSYYVYTAYLQEPVYPCSSIAQKYIDQRLLEILTNLPVEPWNSQPFRNLKALSAHADLLNIDLLSEERWGDKFYHLEMLLLMNIDLSKAFPEAIAYKQCLQEQRRCNDKYMRDEYALHLSGLLADEKCLFWSYSCDVSFQSARLLNYQLWFPSFFSQGADIDILIVNAMAYFSSVDFERMRKNNGRIELAELIGSLELPPKSIKTILEMREVPFGERLKIYWTIFPRLSQAERRLALTSIEKQRKKEGIIGVINTDISQGFGLDVLTLMALAVDCDSEEINIKFQGVKSSLYSPFGNAEFDGGGVFNALMCTKSRQDLN</sequence>